<evidence type="ECO:0000313" key="3">
    <source>
        <dbReference type="EMBL" id="CAL8098841.1"/>
    </source>
</evidence>
<proteinExistence type="predicted"/>
<accession>A0ABP1QGF2</accession>
<dbReference type="EMBL" id="CAXLJM020000031">
    <property type="protein sequence ID" value="CAL8098841.1"/>
    <property type="molecule type" value="Genomic_DNA"/>
</dbReference>
<protein>
    <submittedName>
        <fullName evidence="3">Uncharacterized protein</fullName>
    </submittedName>
</protein>
<evidence type="ECO:0000256" key="1">
    <source>
        <dbReference type="SAM" id="MobiDB-lite"/>
    </source>
</evidence>
<feature type="signal peptide" evidence="2">
    <location>
        <begin position="1"/>
        <end position="17"/>
    </location>
</feature>
<keyword evidence="2" id="KW-0732">Signal</keyword>
<feature type="chain" id="PRO_5046688143" evidence="2">
    <location>
        <begin position="18"/>
        <end position="129"/>
    </location>
</feature>
<comment type="caution">
    <text evidence="3">The sequence shown here is derived from an EMBL/GenBank/DDBJ whole genome shotgun (WGS) entry which is preliminary data.</text>
</comment>
<dbReference type="Proteomes" id="UP001642540">
    <property type="component" value="Unassembled WGS sequence"/>
</dbReference>
<keyword evidence="4" id="KW-1185">Reference proteome</keyword>
<evidence type="ECO:0000313" key="4">
    <source>
        <dbReference type="Proteomes" id="UP001642540"/>
    </source>
</evidence>
<reference evidence="3 4" key="1">
    <citation type="submission" date="2024-08" db="EMBL/GenBank/DDBJ databases">
        <authorList>
            <person name="Cucini C."/>
            <person name="Frati F."/>
        </authorList>
    </citation>
    <scope>NUCLEOTIDE SEQUENCE [LARGE SCALE GENOMIC DNA]</scope>
</reference>
<organism evidence="3 4">
    <name type="scientific">Orchesella dallaii</name>
    <dbReference type="NCBI Taxonomy" id="48710"/>
    <lineage>
        <taxon>Eukaryota</taxon>
        <taxon>Metazoa</taxon>
        <taxon>Ecdysozoa</taxon>
        <taxon>Arthropoda</taxon>
        <taxon>Hexapoda</taxon>
        <taxon>Collembola</taxon>
        <taxon>Entomobryomorpha</taxon>
        <taxon>Entomobryoidea</taxon>
        <taxon>Orchesellidae</taxon>
        <taxon>Orchesellinae</taxon>
        <taxon>Orchesella</taxon>
    </lineage>
</organism>
<name>A0ABP1QGF2_9HEXA</name>
<gene>
    <name evidence="3" type="ORF">ODALV1_LOCUS10066</name>
</gene>
<sequence>MNKYVLALAALIVVVTARPEPPLEGATLDPELLARIRNLLTQDGPGFGGGSSSSGSSGSSSASRSSYSAPAPPSNTYGAPSGGISDVRSIAAAVAPSGGITLLDPELAPLLTTFDLPATSENRGRSAGY</sequence>
<feature type="region of interest" description="Disordered" evidence="1">
    <location>
        <begin position="43"/>
        <end position="82"/>
    </location>
</feature>
<evidence type="ECO:0000256" key="2">
    <source>
        <dbReference type="SAM" id="SignalP"/>
    </source>
</evidence>
<feature type="compositionally biased region" description="Low complexity" evidence="1">
    <location>
        <begin position="53"/>
        <end position="69"/>
    </location>
</feature>